<keyword evidence="2" id="KW-1185">Reference proteome</keyword>
<protein>
    <submittedName>
        <fullName evidence="1">DD3-3 protein</fullName>
    </submittedName>
</protein>
<name>A0A812PSV1_SYMPI</name>
<evidence type="ECO:0000313" key="1">
    <source>
        <dbReference type="EMBL" id="CAE7363086.1"/>
    </source>
</evidence>
<dbReference type="Proteomes" id="UP000649617">
    <property type="component" value="Unassembled WGS sequence"/>
</dbReference>
<comment type="caution">
    <text evidence="1">The sequence shown here is derived from an EMBL/GenBank/DDBJ whole genome shotgun (WGS) entry which is preliminary data.</text>
</comment>
<dbReference type="SUPFAM" id="SSF51197">
    <property type="entry name" value="Clavaminate synthase-like"/>
    <property type="match status" value="1"/>
</dbReference>
<evidence type="ECO:0000313" key="2">
    <source>
        <dbReference type="Proteomes" id="UP000649617"/>
    </source>
</evidence>
<dbReference type="Gene3D" id="2.60.120.620">
    <property type="entry name" value="q2cbj1_9rhob like domain"/>
    <property type="match status" value="1"/>
</dbReference>
<accession>A0A812PSV1</accession>
<proteinExistence type="predicted"/>
<dbReference type="AlphaFoldDB" id="A0A812PSV1"/>
<gene>
    <name evidence="1" type="primary">DD3-3</name>
    <name evidence="1" type="ORF">SPIL2461_LOCUS8727</name>
</gene>
<reference evidence="1" key="1">
    <citation type="submission" date="2021-02" db="EMBL/GenBank/DDBJ databases">
        <authorList>
            <person name="Dougan E. K."/>
            <person name="Rhodes N."/>
            <person name="Thang M."/>
            <person name="Chan C."/>
        </authorList>
    </citation>
    <scope>NUCLEOTIDE SEQUENCE</scope>
</reference>
<sequence length="658" mass="74022">MMVVMDLDVQVFPGWTDTLRRCLEPKEAKEEEEEGAAAVGTAGADVCFLQQAAFGDRRLQQVNSGVLVFGGREGQEALSRLSRVGSFLHALVARLQAQEVLARLLPDAEPVNFEQLQMNYILNYIRKHVEHESGAAKVVRWGIYSPLVAYAGMFLTHGILTDTVHHATASNVHLKSKIRFMDASKLFVEDLKEFCPLSPAGQQLVLGPLEEFCFYFTGKDPHFGPLLPHYKLFAGFSEADNAKVIQHLVTRAEGRKAWIQLIIHFNAGGYRRWCTVSVQGCECLLNPPAEYLALRCLKQMEPVPSVSYVSCASCPLRFRPVTRRGLRSFEALRDVHPDIRSTICNLSGSLGVFCGLAVLLSARHAQKRTHGRPFEGRLAAIAARAEEESSNASTASKALVFGRQTRFWRSLDVRRWTTGLQQPMILKPEEAEEEETIILKKEKVTEFQEDGVVLLRGVLKNWVPYLRSVVQHQMENPQVTSFVTGLRSFFSMDYVQAGVFLTNDRILDFWINSQAPKIAAQLLQCAEVRLVVDQLNVNPHCPPFTDRDKLHTDVGAISALAKEQDVVRCWIPLESAREKGVGTLEFEVRGQRRRFTDVKAGDVLMFSPWIPHRVLFPPNDIYEKEDRCVLIASLHGHRGTDENPLDARLCKVSKPFFS</sequence>
<dbReference type="EMBL" id="CAJNIZ010014525">
    <property type="protein sequence ID" value="CAE7363086.1"/>
    <property type="molecule type" value="Genomic_DNA"/>
</dbReference>
<organism evidence="1 2">
    <name type="scientific">Symbiodinium pilosum</name>
    <name type="common">Dinoflagellate</name>
    <dbReference type="NCBI Taxonomy" id="2952"/>
    <lineage>
        <taxon>Eukaryota</taxon>
        <taxon>Sar</taxon>
        <taxon>Alveolata</taxon>
        <taxon>Dinophyceae</taxon>
        <taxon>Suessiales</taxon>
        <taxon>Symbiodiniaceae</taxon>
        <taxon>Symbiodinium</taxon>
    </lineage>
</organism>
<dbReference type="OrthoDB" id="445305at2759"/>